<proteinExistence type="predicted"/>
<name>A0A329BF01_9BURK</name>
<sequence length="243" mass="27420">MSVMREPRPFKRHLPCVRQRLFLAVTAYQRRTSAVHHRTRHPHSPAQAIRAIPAAVPGKGECSDNARPGGRHEAPDKSRRPLSTRHHKYTNRTYRFPGIAEPREAAHFQGMQAKFLPSGWPRAAHILHRIARKRFVGHWTWSRGIGLARRDCRRFFGVYWMAQNGCDATLALVATEGHEPPALVCQSLLSPVKVYCFASDSIVGSREISATDALRLAPRALDGRRRQCRADQCAQCGHQRDGS</sequence>
<accession>A0A329BF01</accession>
<comment type="caution">
    <text evidence="2">The sequence shown here is derived from an EMBL/GenBank/DDBJ whole genome shotgun (WGS) entry which is preliminary data.</text>
</comment>
<protein>
    <submittedName>
        <fullName evidence="2">Uncharacterized protein</fullName>
    </submittedName>
</protein>
<gene>
    <name evidence="2" type="ORF">BX591_12984</name>
</gene>
<dbReference type="EMBL" id="QLTK01000029">
    <property type="protein sequence ID" value="RAS21396.1"/>
    <property type="molecule type" value="Genomic_DNA"/>
</dbReference>
<evidence type="ECO:0000256" key="1">
    <source>
        <dbReference type="SAM" id="MobiDB-lite"/>
    </source>
</evidence>
<dbReference type="Proteomes" id="UP000248918">
    <property type="component" value="Unassembled WGS sequence"/>
</dbReference>
<feature type="region of interest" description="Disordered" evidence="1">
    <location>
        <begin position="57"/>
        <end position="87"/>
    </location>
</feature>
<evidence type="ECO:0000313" key="3">
    <source>
        <dbReference type="Proteomes" id="UP000248918"/>
    </source>
</evidence>
<feature type="compositionally biased region" description="Basic and acidic residues" evidence="1">
    <location>
        <begin position="70"/>
        <end position="79"/>
    </location>
</feature>
<organism evidence="2 3">
    <name type="scientific">Paraburkholderia bryophila</name>
    <dbReference type="NCBI Taxonomy" id="420952"/>
    <lineage>
        <taxon>Bacteria</taxon>
        <taxon>Pseudomonadati</taxon>
        <taxon>Pseudomonadota</taxon>
        <taxon>Betaproteobacteria</taxon>
        <taxon>Burkholderiales</taxon>
        <taxon>Burkholderiaceae</taxon>
        <taxon>Paraburkholderia</taxon>
    </lineage>
</organism>
<evidence type="ECO:0000313" key="2">
    <source>
        <dbReference type="EMBL" id="RAS21396.1"/>
    </source>
</evidence>
<dbReference type="AlphaFoldDB" id="A0A329BF01"/>
<reference evidence="2 3" key="1">
    <citation type="submission" date="2018-06" db="EMBL/GenBank/DDBJ databases">
        <title>Genomic Encyclopedia of Type Strains, Phase III (KMG-III): the genomes of soil and plant-associated and newly described type strains.</title>
        <authorList>
            <person name="Whitman W."/>
        </authorList>
    </citation>
    <scope>NUCLEOTIDE SEQUENCE [LARGE SCALE GENOMIC DNA]</scope>
    <source>
        <strain evidence="2 3">LMG 23644</strain>
    </source>
</reference>